<reference evidence="4 5" key="1">
    <citation type="submission" date="2016-10" db="EMBL/GenBank/DDBJ databases">
        <authorList>
            <person name="de Groot N.N."/>
        </authorList>
    </citation>
    <scope>NUCLEOTIDE SEQUENCE [LARGE SCALE GENOMIC DNA]</scope>
    <source>
        <strain evidence="4 5">CPCC 202808</strain>
    </source>
</reference>
<organism evidence="4 5">
    <name type="scientific">Actinopolymorpha cephalotaxi</name>
    <dbReference type="NCBI Taxonomy" id="504797"/>
    <lineage>
        <taxon>Bacteria</taxon>
        <taxon>Bacillati</taxon>
        <taxon>Actinomycetota</taxon>
        <taxon>Actinomycetes</taxon>
        <taxon>Propionibacteriales</taxon>
        <taxon>Actinopolymorphaceae</taxon>
        <taxon>Actinopolymorpha</taxon>
    </lineage>
</organism>
<accession>A0A1I2XBA0</accession>
<keyword evidence="2" id="KW-0472">Membrane</keyword>
<evidence type="ECO:0000313" key="5">
    <source>
        <dbReference type="Proteomes" id="UP000199052"/>
    </source>
</evidence>
<evidence type="ECO:0008006" key="7">
    <source>
        <dbReference type="Google" id="ProtNLM"/>
    </source>
</evidence>
<gene>
    <name evidence="3" type="ORF">FHR37_005011</name>
    <name evidence="4" type="ORF">SAMN05421678_11295</name>
</gene>
<dbReference type="Proteomes" id="UP000533017">
    <property type="component" value="Unassembled WGS sequence"/>
</dbReference>
<feature type="region of interest" description="Disordered" evidence="1">
    <location>
        <begin position="133"/>
        <end position="158"/>
    </location>
</feature>
<dbReference type="EMBL" id="FOOI01000012">
    <property type="protein sequence ID" value="SFH10800.1"/>
    <property type="molecule type" value="Genomic_DNA"/>
</dbReference>
<proteinExistence type="predicted"/>
<feature type="transmembrane region" description="Helical" evidence="2">
    <location>
        <begin position="73"/>
        <end position="91"/>
    </location>
</feature>
<name>A0A1I2XBA0_9ACTN</name>
<evidence type="ECO:0000256" key="2">
    <source>
        <dbReference type="SAM" id="Phobius"/>
    </source>
</evidence>
<sequence length="180" mass="19824">MTIKSDVTAEDQLPLGDIKDHWALARAYEEIDYREAERLSKKDNLASTVVLIVSAISSVSIFSSLVANSPATWAKIVVGVMTAAAAIAALLQKQYAWSTRSSKFSDCVARWNMQAGDARDLARRVVDGIPVSSERDGARLGKNEQETMNTQPPVDVGERDVAVDQQRQEFDKRFGIAPQR</sequence>
<evidence type="ECO:0000313" key="3">
    <source>
        <dbReference type="EMBL" id="NYH86160.1"/>
    </source>
</evidence>
<feature type="transmembrane region" description="Helical" evidence="2">
    <location>
        <begin position="44"/>
        <end position="67"/>
    </location>
</feature>
<keyword evidence="2" id="KW-1133">Transmembrane helix</keyword>
<feature type="compositionally biased region" description="Basic and acidic residues" evidence="1">
    <location>
        <begin position="133"/>
        <end position="145"/>
    </location>
</feature>
<keyword evidence="2" id="KW-0812">Transmembrane</keyword>
<dbReference type="Proteomes" id="UP000199052">
    <property type="component" value="Unassembled WGS sequence"/>
</dbReference>
<reference evidence="3 6" key="2">
    <citation type="submission" date="2020-07" db="EMBL/GenBank/DDBJ databases">
        <title>Sequencing the genomes of 1000 actinobacteria strains.</title>
        <authorList>
            <person name="Klenk H.-P."/>
        </authorList>
    </citation>
    <scope>NUCLEOTIDE SEQUENCE [LARGE SCALE GENOMIC DNA]</scope>
    <source>
        <strain evidence="3 6">DSM 45117</strain>
    </source>
</reference>
<dbReference type="AlphaFoldDB" id="A0A1I2XBA0"/>
<protein>
    <recommendedName>
        <fullName evidence="7">SMODS and SLOG-associating 2TM effector domain-containing protein</fullName>
    </recommendedName>
</protein>
<evidence type="ECO:0000256" key="1">
    <source>
        <dbReference type="SAM" id="MobiDB-lite"/>
    </source>
</evidence>
<evidence type="ECO:0000313" key="6">
    <source>
        <dbReference type="Proteomes" id="UP000533017"/>
    </source>
</evidence>
<dbReference type="RefSeq" id="WP_092885683.1">
    <property type="nucleotide sequence ID" value="NZ_FOOI01000012.1"/>
</dbReference>
<dbReference type="EMBL" id="JACBZA010000001">
    <property type="protein sequence ID" value="NYH86160.1"/>
    <property type="molecule type" value="Genomic_DNA"/>
</dbReference>
<keyword evidence="6" id="KW-1185">Reference proteome</keyword>
<evidence type="ECO:0000313" key="4">
    <source>
        <dbReference type="EMBL" id="SFH10800.1"/>
    </source>
</evidence>